<dbReference type="RefSeq" id="WP_136410724.1">
    <property type="nucleotide sequence ID" value="NZ_CP039393.1"/>
</dbReference>
<keyword evidence="4 6" id="KW-1133">Transmembrane helix</keyword>
<keyword evidence="2" id="KW-1003">Cell membrane</keyword>
<dbReference type="Pfam" id="PF02687">
    <property type="entry name" value="FtsX"/>
    <property type="match status" value="1"/>
</dbReference>
<dbReference type="InterPro" id="IPR050250">
    <property type="entry name" value="Macrolide_Exporter_MacB"/>
</dbReference>
<dbReference type="Proteomes" id="UP000297031">
    <property type="component" value="Chromosome"/>
</dbReference>
<feature type="transmembrane region" description="Helical" evidence="6">
    <location>
        <begin position="391"/>
        <end position="410"/>
    </location>
</feature>
<dbReference type="EMBL" id="CP039393">
    <property type="protein sequence ID" value="QCD36244.1"/>
    <property type="molecule type" value="Genomic_DNA"/>
</dbReference>
<dbReference type="InterPro" id="IPR025857">
    <property type="entry name" value="MacB_PCD"/>
</dbReference>
<feature type="transmembrane region" description="Helical" evidence="6">
    <location>
        <begin position="295"/>
        <end position="312"/>
    </location>
</feature>
<evidence type="ECO:0000256" key="5">
    <source>
        <dbReference type="ARBA" id="ARBA00023136"/>
    </source>
</evidence>
<feature type="domain" description="ABC3 transporter permease C-terminal" evidence="7">
    <location>
        <begin position="296"/>
        <end position="422"/>
    </location>
</feature>
<dbReference type="PANTHER" id="PTHR30572:SF18">
    <property type="entry name" value="ABC-TYPE MACROLIDE FAMILY EXPORT SYSTEM PERMEASE COMPONENT 2"/>
    <property type="match status" value="1"/>
</dbReference>
<evidence type="ECO:0000313" key="9">
    <source>
        <dbReference type="EMBL" id="QCD36244.1"/>
    </source>
</evidence>
<keyword evidence="5 6" id="KW-0472">Membrane</keyword>
<reference evidence="9 10" key="1">
    <citation type="submission" date="2019-02" db="EMBL/GenBank/DDBJ databases">
        <title>Isolation and identification of novel species under the genus Muribaculum.</title>
        <authorList>
            <person name="Miyake S."/>
            <person name="Ding Y."/>
            <person name="Low A."/>
            <person name="Soh M."/>
            <person name="Seedorf H."/>
        </authorList>
    </citation>
    <scope>NUCLEOTIDE SEQUENCE [LARGE SCALE GENOMIC DNA]</scope>
    <source>
        <strain evidence="9 10">TLL-A4</strain>
    </source>
</reference>
<dbReference type="GO" id="GO:0022857">
    <property type="term" value="F:transmembrane transporter activity"/>
    <property type="evidence" value="ECO:0007669"/>
    <property type="project" value="TreeGrafter"/>
</dbReference>
<proteinExistence type="predicted"/>
<organism evidence="9 10">
    <name type="scientific">Muribaculum gordoncarteri</name>
    <dbReference type="NCBI Taxonomy" id="2530390"/>
    <lineage>
        <taxon>Bacteria</taxon>
        <taxon>Pseudomonadati</taxon>
        <taxon>Bacteroidota</taxon>
        <taxon>Bacteroidia</taxon>
        <taxon>Bacteroidales</taxon>
        <taxon>Muribaculaceae</taxon>
        <taxon>Muribaculum</taxon>
    </lineage>
</organism>
<gene>
    <name evidence="9" type="ORF">E7746_10310</name>
</gene>
<feature type="transmembrane region" description="Helical" evidence="6">
    <location>
        <begin position="20"/>
        <end position="41"/>
    </location>
</feature>
<feature type="transmembrane region" description="Helical" evidence="6">
    <location>
        <begin position="347"/>
        <end position="371"/>
    </location>
</feature>
<feature type="domain" description="MacB-like periplasmic core" evidence="8">
    <location>
        <begin position="21"/>
        <end position="244"/>
    </location>
</feature>
<dbReference type="PANTHER" id="PTHR30572">
    <property type="entry name" value="MEMBRANE COMPONENT OF TRANSPORTER-RELATED"/>
    <property type="match status" value="1"/>
</dbReference>
<dbReference type="InterPro" id="IPR003838">
    <property type="entry name" value="ABC3_permease_C"/>
</dbReference>
<dbReference type="OrthoDB" id="1109882at2"/>
<evidence type="ECO:0000256" key="3">
    <source>
        <dbReference type="ARBA" id="ARBA00022692"/>
    </source>
</evidence>
<keyword evidence="3 6" id="KW-0812">Transmembrane</keyword>
<evidence type="ECO:0000259" key="7">
    <source>
        <dbReference type="Pfam" id="PF02687"/>
    </source>
</evidence>
<evidence type="ECO:0000256" key="6">
    <source>
        <dbReference type="SAM" id="Phobius"/>
    </source>
</evidence>
<dbReference type="AlphaFoldDB" id="A0A4P7VLY8"/>
<evidence type="ECO:0000259" key="8">
    <source>
        <dbReference type="Pfam" id="PF12704"/>
    </source>
</evidence>
<evidence type="ECO:0000256" key="4">
    <source>
        <dbReference type="ARBA" id="ARBA00022989"/>
    </source>
</evidence>
<comment type="subcellular location">
    <subcellularLocation>
        <location evidence="1">Cell membrane</location>
        <topology evidence="1">Multi-pass membrane protein</topology>
    </subcellularLocation>
</comment>
<protein>
    <submittedName>
        <fullName evidence="9">ABC transporter permease</fullName>
    </submittedName>
</protein>
<keyword evidence="10" id="KW-1185">Reference proteome</keyword>
<name>A0A4P7VLY8_9BACT</name>
<dbReference type="Pfam" id="PF12704">
    <property type="entry name" value="MacB_PCD"/>
    <property type="match status" value="1"/>
</dbReference>
<evidence type="ECO:0000256" key="1">
    <source>
        <dbReference type="ARBA" id="ARBA00004651"/>
    </source>
</evidence>
<sequence length="432" mass="48171">MKLINFIKQSWTAMRQQSMLSIVTIVGTALAIFLIMIVVMIEQVKVAPYSPESNRDRMLHATWASIKSVDESQGWSSNGPLSYQSAKALYKDIEEAEAVTIYCPSTEREVVAFPGKPPVEVDLRQTDDVYWRVFDFKVISGKPYNEADFEAGLPVAVISRSVARAVFGSDDVAGKELLIGHAPYKVAAVVQDASTLATHAYGQVWIPFTSTEVVNNTWNGVMGGLCVTILAHDEDDFDEIRASVLRNYDRYNKEIEEPTGWKFIDLGRPYTTEKDAYAFGANVEPDIKAERRSRYIVYLILLIVPAVNLSSMTESRLRRRISEIGVRRAFGCSRKQIVFQIIGENMFITLIAGILGLLMSVVFSYLCNSLLFSEPYGSTFNPPAVDASMLIQPSTFLWALLFCFILNVLSSGIPSLRASRTDIVKALNGNKH</sequence>
<evidence type="ECO:0000313" key="10">
    <source>
        <dbReference type="Proteomes" id="UP000297031"/>
    </source>
</evidence>
<dbReference type="KEGG" id="mgod:E7746_10310"/>
<evidence type="ECO:0000256" key="2">
    <source>
        <dbReference type="ARBA" id="ARBA00022475"/>
    </source>
</evidence>
<accession>A0A4P7VLY8</accession>
<dbReference type="GO" id="GO:0005886">
    <property type="term" value="C:plasma membrane"/>
    <property type="evidence" value="ECO:0007669"/>
    <property type="project" value="UniProtKB-SubCell"/>
</dbReference>